<sequence length="962" mass="104804">MGKRKERRLAAKTAANRRVKLDLLPEPSGDFGESSNKEVGGGDSANNHAGSPNSPSSSESRHFNKISGQKPENPLLLLGQYSDEELEDESGKEVSHDTGENSPAEPDEQIKVDSHEGTVGDKDENVTADKVDQENKEHSSSLDVLTKLEENGVIEDNTAVSLHTYTDEVDQTSVPWTSNKQATGDVDSGWKMVLHEESSSYYYWNIATGETSWEVPAVLAQGNESADDPKSALEVEEMHVTSVDTHIPNGTLEAEMDVSVATQPNNGSPNTMVLEAGEIDGSSPQLEMRADDKDEGNHIDAIDDRKMSSPDSASYGSSHRGFARHSNDSFSNGEAHGTDSSIQDTRDHVNQGRVADPPSDSLRLLQLGENLLERLKSLKGSEGFSDQISKLMFELDIRLADIKSLVPYGSSLLPFWLHSEDHLKKLEAAINNQVLKCSQLSKVAEMNEAANKLQENVCEAAANEKNAASTSFGFDASDHASLSKDTEKVLSGASGVCTEIPYLFVDGTPRGETVEDHGNAVSADIAPNPGLNSSEDVDMDVEMEVEDAIPFRDETGAHNVVQPDQAILSNPPSKSPGFEEFEVPPPPNDEWIPPPPPGDEPLPPPPPDEPQEVPFPPPTSEMQTAQSYSYGEQYNYTYPGTSFDYYGPTNTVPSNDYYVDANGCQVAAPLAALYYATAPHPYPDATSVVNPGEPVTYYTLQEGSVPTAPVIGSVETSGLHKSVHESIASDQTESITAWNDKPLSSSQVEVTVVDRQIGKPSTEVPSVSSSTHVPVTSAVTRDVSVVSAPAVSTTVASTEPVPKVQPKVARKKRTVASVNTLRSNKKVSGLVDKWKAVKEELHEEDEEDEPENAYEVLEKKRQREIEQWHAQQIATGEAKDNANFQPLGGDWRERVRRKRAKKSLEAEENQAKAVDDTNQQPDLVELSKKLPSGWQAYWDETSKQVYYGNSTTSETTWIKPTN</sequence>
<organism evidence="1 2">
    <name type="scientific">Arctium lappa</name>
    <name type="common">Greater burdock</name>
    <name type="synonym">Lappa major</name>
    <dbReference type="NCBI Taxonomy" id="4217"/>
    <lineage>
        <taxon>Eukaryota</taxon>
        <taxon>Viridiplantae</taxon>
        <taxon>Streptophyta</taxon>
        <taxon>Embryophyta</taxon>
        <taxon>Tracheophyta</taxon>
        <taxon>Spermatophyta</taxon>
        <taxon>Magnoliopsida</taxon>
        <taxon>eudicotyledons</taxon>
        <taxon>Gunneridae</taxon>
        <taxon>Pentapetalae</taxon>
        <taxon>asterids</taxon>
        <taxon>campanulids</taxon>
        <taxon>Asterales</taxon>
        <taxon>Asteraceae</taxon>
        <taxon>Carduoideae</taxon>
        <taxon>Cardueae</taxon>
        <taxon>Arctiinae</taxon>
        <taxon>Arctium</taxon>
    </lineage>
</organism>
<dbReference type="Proteomes" id="UP001055879">
    <property type="component" value="Linkage Group LG01"/>
</dbReference>
<evidence type="ECO:0000313" key="1">
    <source>
        <dbReference type="EMBL" id="KAI3769118.1"/>
    </source>
</evidence>
<name>A0ACB9FCQ2_ARCLA</name>
<protein>
    <submittedName>
        <fullName evidence="1">Uncharacterized protein</fullName>
    </submittedName>
</protein>
<proteinExistence type="predicted"/>
<gene>
    <name evidence="1" type="ORF">L6452_00217</name>
</gene>
<reference evidence="1 2" key="2">
    <citation type="journal article" date="2022" name="Mol. Ecol. Resour.">
        <title>The genomes of chicory, endive, great burdock and yacon provide insights into Asteraceae paleo-polyploidization history and plant inulin production.</title>
        <authorList>
            <person name="Fan W."/>
            <person name="Wang S."/>
            <person name="Wang H."/>
            <person name="Wang A."/>
            <person name="Jiang F."/>
            <person name="Liu H."/>
            <person name="Zhao H."/>
            <person name="Xu D."/>
            <person name="Zhang Y."/>
        </authorList>
    </citation>
    <scope>NUCLEOTIDE SEQUENCE [LARGE SCALE GENOMIC DNA]</scope>
    <source>
        <strain evidence="2">cv. Niubang</strain>
    </source>
</reference>
<reference evidence="2" key="1">
    <citation type="journal article" date="2022" name="Mol. Ecol. Resour.">
        <title>The genomes of chicory, endive, great burdock and yacon provide insights into Asteraceae palaeo-polyploidization history and plant inulin production.</title>
        <authorList>
            <person name="Fan W."/>
            <person name="Wang S."/>
            <person name="Wang H."/>
            <person name="Wang A."/>
            <person name="Jiang F."/>
            <person name="Liu H."/>
            <person name="Zhao H."/>
            <person name="Xu D."/>
            <person name="Zhang Y."/>
        </authorList>
    </citation>
    <scope>NUCLEOTIDE SEQUENCE [LARGE SCALE GENOMIC DNA]</scope>
    <source>
        <strain evidence="2">cv. Niubang</strain>
    </source>
</reference>
<accession>A0ACB9FCQ2</accession>
<keyword evidence="2" id="KW-1185">Reference proteome</keyword>
<evidence type="ECO:0000313" key="2">
    <source>
        <dbReference type="Proteomes" id="UP001055879"/>
    </source>
</evidence>
<dbReference type="EMBL" id="CM042047">
    <property type="protein sequence ID" value="KAI3769118.1"/>
    <property type="molecule type" value="Genomic_DNA"/>
</dbReference>
<comment type="caution">
    <text evidence="1">The sequence shown here is derived from an EMBL/GenBank/DDBJ whole genome shotgun (WGS) entry which is preliminary data.</text>
</comment>